<dbReference type="SMART" id="SM00382">
    <property type="entry name" value="AAA"/>
    <property type="match status" value="1"/>
</dbReference>
<comment type="subcellular location">
    <subcellularLocation>
        <location evidence="1">Cell membrane</location>
        <topology evidence="1">Multi-pass membrane protein</topology>
    </subcellularLocation>
</comment>
<dbReference type="GO" id="GO:0003677">
    <property type="term" value="F:DNA binding"/>
    <property type="evidence" value="ECO:0007669"/>
    <property type="project" value="UniProtKB-KW"/>
</dbReference>
<feature type="transmembrane region" description="Helical" evidence="14">
    <location>
        <begin position="132"/>
        <end position="154"/>
    </location>
</feature>
<dbReference type="SUPFAM" id="SSF52540">
    <property type="entry name" value="P-loop containing nucleoside triphosphate hydrolases"/>
    <property type="match status" value="1"/>
</dbReference>
<evidence type="ECO:0000256" key="8">
    <source>
        <dbReference type="ARBA" id="ARBA00022840"/>
    </source>
</evidence>
<dbReference type="Gene3D" id="1.10.10.10">
    <property type="entry name" value="Winged helix-like DNA-binding domain superfamily/Winged helix DNA-binding domain"/>
    <property type="match status" value="1"/>
</dbReference>
<keyword evidence="9 14" id="KW-1133">Transmembrane helix</keyword>
<dbReference type="Pfam" id="PF09397">
    <property type="entry name" value="FtsK_gamma"/>
    <property type="match status" value="1"/>
</dbReference>
<keyword evidence="5 14" id="KW-0812">Transmembrane</keyword>
<evidence type="ECO:0000259" key="15">
    <source>
        <dbReference type="PROSITE" id="PS50901"/>
    </source>
</evidence>
<evidence type="ECO:0000256" key="14">
    <source>
        <dbReference type="SAM" id="Phobius"/>
    </source>
</evidence>
<name>A0A381PXZ0_9ZZZZ</name>
<evidence type="ECO:0000256" key="2">
    <source>
        <dbReference type="ARBA" id="ARBA00006474"/>
    </source>
</evidence>
<keyword evidence="7" id="KW-0159">Chromosome partition</keyword>
<dbReference type="PROSITE" id="PS50901">
    <property type="entry name" value="FTSK"/>
    <property type="match status" value="1"/>
</dbReference>
<dbReference type="InterPro" id="IPR041027">
    <property type="entry name" value="FtsK_alpha"/>
</dbReference>
<dbReference type="InterPro" id="IPR036390">
    <property type="entry name" value="WH_DNA-bd_sf"/>
</dbReference>
<dbReference type="Gene3D" id="3.40.50.300">
    <property type="entry name" value="P-loop containing nucleotide triphosphate hydrolases"/>
    <property type="match status" value="1"/>
</dbReference>
<dbReference type="InterPro" id="IPR025199">
    <property type="entry name" value="FtsK_4TM"/>
</dbReference>
<keyword evidence="11 14" id="KW-0472">Membrane</keyword>
<keyword evidence="6" id="KW-0547">Nucleotide-binding</keyword>
<evidence type="ECO:0000256" key="9">
    <source>
        <dbReference type="ARBA" id="ARBA00022989"/>
    </source>
</evidence>
<evidence type="ECO:0000256" key="4">
    <source>
        <dbReference type="ARBA" id="ARBA00022618"/>
    </source>
</evidence>
<dbReference type="GO" id="GO:0051301">
    <property type="term" value="P:cell division"/>
    <property type="evidence" value="ECO:0007669"/>
    <property type="project" value="UniProtKB-KW"/>
</dbReference>
<dbReference type="InterPro" id="IPR003593">
    <property type="entry name" value="AAA+_ATPase"/>
</dbReference>
<organism evidence="16">
    <name type="scientific">marine metagenome</name>
    <dbReference type="NCBI Taxonomy" id="408172"/>
    <lineage>
        <taxon>unclassified sequences</taxon>
        <taxon>metagenomes</taxon>
        <taxon>ecological metagenomes</taxon>
    </lineage>
</organism>
<dbReference type="SUPFAM" id="SSF46785">
    <property type="entry name" value="Winged helix' DNA-binding domain"/>
    <property type="match status" value="1"/>
</dbReference>
<dbReference type="Pfam" id="PF13491">
    <property type="entry name" value="FtsK_4TM"/>
    <property type="match status" value="1"/>
</dbReference>
<keyword evidence="4" id="KW-0132">Cell division</keyword>
<evidence type="ECO:0000256" key="7">
    <source>
        <dbReference type="ARBA" id="ARBA00022829"/>
    </source>
</evidence>
<reference evidence="16" key="1">
    <citation type="submission" date="2018-05" db="EMBL/GenBank/DDBJ databases">
        <authorList>
            <person name="Lanie J.A."/>
            <person name="Ng W.-L."/>
            <person name="Kazmierczak K.M."/>
            <person name="Andrzejewski T.M."/>
            <person name="Davidsen T.M."/>
            <person name="Wayne K.J."/>
            <person name="Tettelin H."/>
            <person name="Glass J.I."/>
            <person name="Rusch D."/>
            <person name="Podicherti R."/>
            <person name="Tsui H.-C.T."/>
            <person name="Winkler M.E."/>
        </authorList>
    </citation>
    <scope>NUCLEOTIDE SEQUENCE</scope>
</reference>
<evidence type="ECO:0000256" key="10">
    <source>
        <dbReference type="ARBA" id="ARBA00023125"/>
    </source>
</evidence>
<evidence type="ECO:0000256" key="5">
    <source>
        <dbReference type="ARBA" id="ARBA00022692"/>
    </source>
</evidence>
<feature type="transmembrane region" description="Helical" evidence="14">
    <location>
        <begin position="86"/>
        <end position="104"/>
    </location>
</feature>
<dbReference type="AlphaFoldDB" id="A0A381PXZ0"/>
<dbReference type="InterPro" id="IPR002543">
    <property type="entry name" value="FtsK_dom"/>
</dbReference>
<dbReference type="InterPro" id="IPR050206">
    <property type="entry name" value="FtsK/SpoIIIE/SftA"/>
</dbReference>
<dbReference type="GO" id="GO:0005886">
    <property type="term" value="C:plasma membrane"/>
    <property type="evidence" value="ECO:0007669"/>
    <property type="project" value="UniProtKB-SubCell"/>
</dbReference>
<sequence>MKLETIGWLLGFFSLLVLGSLIGHDSSEDPSLTSANINNPFNIIGVYTSYVLVKLGFGYGSYFIPIIGLAISLQLISNFKFELYRIIRYLTALIFLSSITFGLIENYPSFSDNMSSYSGLLGWAIVNLLHDWIGPIGLVGLVTVLWILLVGGFFRLNSYKIGGLLISSIRNRFDSIKSSFPKKKTSDSPKIIEDESFLDDVIKQEDEELVDNSDVIEEEIISDTDDISEKKLGVEDELSIEKGIVEKEVDIDEKREKSIIRKDWKFPSADLLESIPIDSESLSNDYLKERAEFLRNSISTFGVEGKTGSIKTGPIITLFEIEPSEGVRVNKFVQLSDDIARVMEADRVRVLAPIPGTSLVGIEIPNDNPQTIYLKSVINSEKYLKSDAKLKLAIGKGTLGDIAILDLGEMPHLLIAGTTGSGKSVSLNTIIVSLLYQLKPEELKFVIIDPKKVEMTLYKGLEDHYLLKFEGIDESIITKKENAILALRSLEREMDSRYDLLANEGKRNIAEYNQGMKKKSKDLMPYIVLVVDELADLMMYSPRDVEAPIARLAQLARAVGIHLVIATQRPSVDVITGVIKANFAARIAFQVATKIDSRTIIDVNGADKLIGKGDMLYQKPGSSSPVRLHGAFITLKEIEDVVNYISEQPKPTELVIETIKDTTSILNDNENNFNDELLNKAIEIIVVSKQASISLLQRRLSIGYSRAARLIDEMERLKIVGPFSGSKAREVLVDESYLETIRNDEEI</sequence>
<evidence type="ECO:0000256" key="1">
    <source>
        <dbReference type="ARBA" id="ARBA00004651"/>
    </source>
</evidence>
<dbReference type="PANTHER" id="PTHR22683">
    <property type="entry name" value="SPORULATION PROTEIN RELATED"/>
    <property type="match status" value="1"/>
</dbReference>
<evidence type="ECO:0000256" key="12">
    <source>
        <dbReference type="ARBA" id="ARBA00023306"/>
    </source>
</evidence>
<evidence type="ECO:0000256" key="11">
    <source>
        <dbReference type="ARBA" id="ARBA00023136"/>
    </source>
</evidence>
<evidence type="ECO:0000256" key="3">
    <source>
        <dbReference type="ARBA" id="ARBA00022475"/>
    </source>
</evidence>
<protein>
    <recommendedName>
        <fullName evidence="15">FtsK domain-containing protein</fullName>
    </recommendedName>
</protein>
<dbReference type="EMBL" id="UINC01001138">
    <property type="protein sequence ID" value="SUZ71925.1"/>
    <property type="molecule type" value="Genomic_DNA"/>
</dbReference>
<comment type="subunit">
    <text evidence="13">Homohexamer. Forms a ring that surrounds DNA.</text>
</comment>
<dbReference type="Gene3D" id="3.30.980.40">
    <property type="match status" value="1"/>
</dbReference>
<keyword evidence="10" id="KW-0238">DNA-binding</keyword>
<evidence type="ECO:0000313" key="16">
    <source>
        <dbReference type="EMBL" id="SUZ71925.1"/>
    </source>
</evidence>
<keyword evidence="3" id="KW-1003">Cell membrane</keyword>
<comment type="similarity">
    <text evidence="2">Belongs to the FtsK/SpoIIIE/SftA family.</text>
</comment>
<feature type="domain" description="FtsK" evidence="15">
    <location>
        <begin position="399"/>
        <end position="598"/>
    </location>
</feature>
<dbReference type="PANTHER" id="PTHR22683:SF41">
    <property type="entry name" value="DNA TRANSLOCASE FTSK"/>
    <property type="match status" value="1"/>
</dbReference>
<dbReference type="InterPro" id="IPR027417">
    <property type="entry name" value="P-loop_NTPase"/>
</dbReference>
<dbReference type="InterPro" id="IPR018541">
    <property type="entry name" value="Ftsk_gamma"/>
</dbReference>
<dbReference type="Pfam" id="PF01580">
    <property type="entry name" value="FtsK_SpoIIIE"/>
    <property type="match status" value="1"/>
</dbReference>
<keyword evidence="8" id="KW-0067">ATP-binding</keyword>
<proteinExistence type="inferred from homology"/>
<dbReference type="Pfam" id="PF17854">
    <property type="entry name" value="FtsK_alpha"/>
    <property type="match status" value="1"/>
</dbReference>
<dbReference type="InterPro" id="IPR036388">
    <property type="entry name" value="WH-like_DNA-bd_sf"/>
</dbReference>
<dbReference type="SMART" id="SM00843">
    <property type="entry name" value="Ftsk_gamma"/>
    <property type="match status" value="1"/>
</dbReference>
<gene>
    <name evidence="16" type="ORF">METZ01_LOCUS24779</name>
</gene>
<dbReference type="GO" id="GO:0005524">
    <property type="term" value="F:ATP binding"/>
    <property type="evidence" value="ECO:0007669"/>
    <property type="project" value="UniProtKB-KW"/>
</dbReference>
<evidence type="ECO:0000256" key="6">
    <source>
        <dbReference type="ARBA" id="ARBA00022741"/>
    </source>
</evidence>
<keyword evidence="12" id="KW-0131">Cell cycle</keyword>
<accession>A0A381PXZ0</accession>
<feature type="transmembrane region" description="Helical" evidence="14">
    <location>
        <begin position="47"/>
        <end position="74"/>
    </location>
</feature>
<dbReference type="GO" id="GO:0007059">
    <property type="term" value="P:chromosome segregation"/>
    <property type="evidence" value="ECO:0007669"/>
    <property type="project" value="UniProtKB-KW"/>
</dbReference>
<evidence type="ECO:0000256" key="13">
    <source>
        <dbReference type="ARBA" id="ARBA00025923"/>
    </source>
</evidence>